<dbReference type="Proteomes" id="UP000053923">
    <property type="component" value="Unassembled WGS sequence"/>
</dbReference>
<keyword evidence="2" id="KW-1185">Reference proteome</keyword>
<dbReference type="EMBL" id="LLZG01000013">
    <property type="protein sequence ID" value="KUL45435.1"/>
    <property type="molecule type" value="Genomic_DNA"/>
</dbReference>
<dbReference type="Gene3D" id="3.40.710.10">
    <property type="entry name" value="DD-peptidase/beta-lactamase superfamily"/>
    <property type="match status" value="1"/>
</dbReference>
<gene>
    <name evidence="1" type="ORF">ADL12_03590</name>
</gene>
<organism evidence="1 2">
    <name type="scientific">Streptomyces regalis</name>
    <dbReference type="NCBI Taxonomy" id="68262"/>
    <lineage>
        <taxon>Bacteria</taxon>
        <taxon>Bacillati</taxon>
        <taxon>Actinomycetota</taxon>
        <taxon>Actinomycetes</taxon>
        <taxon>Kitasatosporales</taxon>
        <taxon>Streptomycetaceae</taxon>
        <taxon>Streptomyces</taxon>
    </lineage>
</organism>
<protein>
    <submittedName>
        <fullName evidence="1">Uncharacterized protein</fullName>
    </submittedName>
</protein>
<reference evidence="2" key="1">
    <citation type="submission" date="2015-10" db="EMBL/GenBank/DDBJ databases">
        <authorList>
            <person name="Ju K.-S."/>
            <person name="Doroghazi J.R."/>
            <person name="Metcalf W.W."/>
        </authorList>
    </citation>
    <scope>NUCLEOTIDE SEQUENCE [LARGE SCALE GENOMIC DNA]</scope>
    <source>
        <strain evidence="2">NRRL 3151</strain>
    </source>
</reference>
<evidence type="ECO:0000313" key="1">
    <source>
        <dbReference type="EMBL" id="KUL45435.1"/>
    </source>
</evidence>
<comment type="caution">
    <text evidence="1">The sequence shown here is derived from an EMBL/GenBank/DDBJ whole genome shotgun (WGS) entry which is preliminary data.</text>
</comment>
<dbReference type="InterPro" id="IPR012338">
    <property type="entry name" value="Beta-lactam/transpept-like"/>
</dbReference>
<name>A0A0X3VKX5_9ACTN</name>
<dbReference type="AlphaFoldDB" id="A0A0X3VKX5"/>
<proteinExistence type="predicted"/>
<evidence type="ECO:0000313" key="2">
    <source>
        <dbReference type="Proteomes" id="UP000053923"/>
    </source>
</evidence>
<accession>A0A0X3VKX5</accession>
<sequence length="95" mass="9711">MWPGARYGLGLISTPLSCGGMWWAHAGGVPGDHGSLIAVGSGGRSAAIALNELPASHQVEHLVNVVDKSFCEARSSGIDDSAIVSTVRLCPLITG</sequence>